<dbReference type="SUPFAM" id="SSF52788">
    <property type="entry name" value="Phosphotyrosine protein phosphatases I"/>
    <property type="match status" value="1"/>
</dbReference>
<dbReference type="Proteomes" id="UP000296352">
    <property type="component" value="Chromosome"/>
</dbReference>
<comment type="similarity">
    <text evidence="1">Belongs to the low molecular weight phosphotyrosine protein phosphatase family.</text>
</comment>
<feature type="domain" description="Phosphotyrosine protein phosphatase I" evidence="6">
    <location>
        <begin position="10"/>
        <end position="157"/>
    </location>
</feature>
<evidence type="ECO:0000256" key="4">
    <source>
        <dbReference type="ARBA" id="ARBA00022912"/>
    </source>
</evidence>
<dbReference type="InterPro" id="IPR050438">
    <property type="entry name" value="LMW_PTPase"/>
</dbReference>
<gene>
    <name evidence="7" type="primary">ptpA</name>
    <name evidence="7" type="ORF">CENDO_08115</name>
</gene>
<dbReference type="Gene3D" id="3.40.50.2300">
    <property type="match status" value="1"/>
</dbReference>
<dbReference type="CDD" id="cd16343">
    <property type="entry name" value="LMWPTP"/>
    <property type="match status" value="1"/>
</dbReference>
<sequence length="166" mass="17780">MSTHNSGNKYHLCFVCTGNICRSPMGEVIAREYIAREGLEDRVFINSCGLGGWHVGQGADRRAVAELAAAGYDGSHHRAAQLGPAHTGADLLIAMDPGHYEGLVEAGVPEDNIRLMRSFDPDSPEGAGVDDPYYGGTDGFTRTRTDIEASMPGLIEFVKKGLAQDN</sequence>
<dbReference type="InterPro" id="IPR017867">
    <property type="entry name" value="Tyr_phospatase_low_mol_wt"/>
</dbReference>
<dbReference type="InterPro" id="IPR036196">
    <property type="entry name" value="Ptyr_pPase_sf"/>
</dbReference>
<dbReference type="RefSeq" id="WP_136141571.1">
    <property type="nucleotide sequence ID" value="NZ_CP039247.1"/>
</dbReference>
<dbReference type="GO" id="GO:0004725">
    <property type="term" value="F:protein tyrosine phosphatase activity"/>
    <property type="evidence" value="ECO:0007669"/>
    <property type="project" value="UniProtKB-EC"/>
</dbReference>
<dbReference type="PANTHER" id="PTHR11717:SF7">
    <property type="entry name" value="LOW MOLECULAR WEIGHT PHOSPHOTYROSINE PROTEIN PHOSPHATASE"/>
    <property type="match status" value="1"/>
</dbReference>
<evidence type="ECO:0000256" key="2">
    <source>
        <dbReference type="ARBA" id="ARBA00013064"/>
    </source>
</evidence>
<feature type="active site" evidence="5">
    <location>
        <position position="22"/>
    </location>
</feature>
<keyword evidence="4" id="KW-0904">Protein phosphatase</keyword>
<organism evidence="7 8">
    <name type="scientific">Corynebacterium endometrii</name>
    <dbReference type="NCBI Taxonomy" id="2488819"/>
    <lineage>
        <taxon>Bacteria</taxon>
        <taxon>Bacillati</taxon>
        <taxon>Actinomycetota</taxon>
        <taxon>Actinomycetes</taxon>
        <taxon>Mycobacteriales</taxon>
        <taxon>Corynebacteriaceae</taxon>
        <taxon>Corynebacterium</taxon>
    </lineage>
</organism>
<dbReference type="PANTHER" id="PTHR11717">
    <property type="entry name" value="LOW MOLECULAR WEIGHT PROTEIN TYROSINE PHOSPHATASE"/>
    <property type="match status" value="1"/>
</dbReference>
<keyword evidence="8" id="KW-1185">Reference proteome</keyword>
<protein>
    <recommendedName>
        <fullName evidence="2">protein-tyrosine-phosphatase</fullName>
        <ecNumber evidence="2">3.1.3.48</ecNumber>
    </recommendedName>
</protein>
<dbReference type="AlphaFoldDB" id="A0A4P7QII0"/>
<reference evidence="7 8" key="1">
    <citation type="submission" date="2019-04" db="EMBL/GenBank/DDBJ databases">
        <title>Corynebacterium endometrii sp. nov., isolated from the uterus of a cow with endometritis.</title>
        <authorList>
            <person name="Ballas P."/>
            <person name="Ruckert C."/>
            <person name="Wagener K."/>
            <person name="Drillich M."/>
            <person name="Kaempfer P."/>
            <person name="Busse H.-J."/>
            <person name="Ehling-Schulz M."/>
        </authorList>
    </citation>
    <scope>NUCLEOTIDE SEQUENCE [LARGE SCALE GENOMIC DNA]</scope>
    <source>
        <strain evidence="7 8">LMM-1653</strain>
    </source>
</reference>
<keyword evidence="3 7" id="KW-0378">Hydrolase</keyword>
<dbReference type="InterPro" id="IPR023485">
    <property type="entry name" value="Ptyr_pPase"/>
</dbReference>
<feature type="active site" description="Proton donor" evidence="5">
    <location>
        <position position="131"/>
    </location>
</feature>
<evidence type="ECO:0000313" key="7">
    <source>
        <dbReference type="EMBL" id="QCB28896.1"/>
    </source>
</evidence>
<name>A0A4P7QII0_9CORY</name>
<dbReference type="PRINTS" id="PR00719">
    <property type="entry name" value="LMWPTPASE"/>
</dbReference>
<accession>A0A4P7QII0</accession>
<evidence type="ECO:0000313" key="8">
    <source>
        <dbReference type="Proteomes" id="UP000296352"/>
    </source>
</evidence>
<feature type="active site" description="Nucleophile" evidence="5">
    <location>
        <position position="16"/>
    </location>
</feature>
<dbReference type="OrthoDB" id="9784339at2"/>
<dbReference type="EMBL" id="CP039247">
    <property type="protein sequence ID" value="QCB28896.1"/>
    <property type="molecule type" value="Genomic_DNA"/>
</dbReference>
<dbReference type="KEGG" id="cee:CENDO_08115"/>
<dbReference type="Pfam" id="PF01451">
    <property type="entry name" value="LMWPc"/>
    <property type="match status" value="1"/>
</dbReference>
<evidence type="ECO:0000256" key="1">
    <source>
        <dbReference type="ARBA" id="ARBA00011063"/>
    </source>
</evidence>
<evidence type="ECO:0000259" key="6">
    <source>
        <dbReference type="SMART" id="SM00226"/>
    </source>
</evidence>
<dbReference type="SMART" id="SM00226">
    <property type="entry name" value="LMWPc"/>
    <property type="match status" value="1"/>
</dbReference>
<proteinExistence type="inferred from homology"/>
<dbReference type="EC" id="3.1.3.48" evidence="2"/>
<evidence type="ECO:0000256" key="3">
    <source>
        <dbReference type="ARBA" id="ARBA00022801"/>
    </source>
</evidence>
<evidence type="ECO:0000256" key="5">
    <source>
        <dbReference type="PIRSR" id="PIRSR617867-1"/>
    </source>
</evidence>